<reference evidence="1" key="1">
    <citation type="submission" date="2020-04" db="EMBL/GenBank/DDBJ databases">
        <authorList>
            <person name="Chiriac C."/>
            <person name="Salcher M."/>
            <person name="Ghai R."/>
            <person name="Kavagutti S V."/>
        </authorList>
    </citation>
    <scope>NUCLEOTIDE SEQUENCE</scope>
</reference>
<name>A0A6J5N697_9CAUD</name>
<proteinExistence type="predicted"/>
<organism evidence="1">
    <name type="scientific">uncultured Caudovirales phage</name>
    <dbReference type="NCBI Taxonomy" id="2100421"/>
    <lineage>
        <taxon>Viruses</taxon>
        <taxon>Duplodnaviria</taxon>
        <taxon>Heunggongvirae</taxon>
        <taxon>Uroviricota</taxon>
        <taxon>Caudoviricetes</taxon>
        <taxon>Peduoviridae</taxon>
        <taxon>Maltschvirus</taxon>
        <taxon>Maltschvirus maltsch</taxon>
    </lineage>
</organism>
<sequence>MRSEFIPQELEFSLRQLGYRSNAYILWQQAFRFFREKYNLHYSIGVTNICVYHVPVSDYHTTGMIQNCKSHDEAELECLKTFVETVKNNPHLWQNL</sequence>
<accession>A0A6J5N697</accession>
<gene>
    <name evidence="1" type="ORF">UFOVP617_30</name>
</gene>
<evidence type="ECO:0000313" key="1">
    <source>
        <dbReference type="EMBL" id="CAB4152730.1"/>
    </source>
</evidence>
<dbReference type="EMBL" id="LR796575">
    <property type="protein sequence ID" value="CAB4152730.1"/>
    <property type="molecule type" value="Genomic_DNA"/>
</dbReference>
<protein>
    <submittedName>
        <fullName evidence="1">Uncharacterized protein</fullName>
    </submittedName>
</protein>